<dbReference type="SMART" id="SM00191">
    <property type="entry name" value="Int_alpha"/>
    <property type="match status" value="4"/>
</dbReference>
<feature type="repeat" description="FG-GAP" evidence="13">
    <location>
        <begin position="133"/>
        <end position="194"/>
    </location>
</feature>
<comment type="caution">
    <text evidence="19">The sequence shown here is derived from an EMBL/GenBank/DDBJ whole genome shotgun (WGS) entry which is preliminary data.</text>
</comment>
<dbReference type="PRINTS" id="PR01185">
    <property type="entry name" value="INTEGRINA"/>
</dbReference>
<dbReference type="Pfam" id="PF20805">
    <property type="entry name" value="Integrin_A_Ig_2"/>
    <property type="match status" value="1"/>
</dbReference>
<evidence type="ECO:0000256" key="9">
    <source>
        <dbReference type="ARBA" id="ARBA00023037"/>
    </source>
</evidence>
<dbReference type="InterPro" id="IPR028994">
    <property type="entry name" value="Integrin_alpha_N"/>
</dbReference>
<evidence type="ECO:0000256" key="12">
    <source>
        <dbReference type="ARBA" id="ARBA00023180"/>
    </source>
</evidence>
<evidence type="ECO:0000256" key="8">
    <source>
        <dbReference type="ARBA" id="ARBA00022989"/>
    </source>
</evidence>
<comment type="subcellular location">
    <subcellularLocation>
        <location evidence="1 14">Membrane</location>
        <topology evidence="1 14">Single-pass type I membrane protein</topology>
    </subcellularLocation>
</comment>
<evidence type="ECO:0000256" key="5">
    <source>
        <dbReference type="ARBA" id="ARBA00022737"/>
    </source>
</evidence>
<name>A0ABQ9VQR5_SAGOE</name>
<dbReference type="Gene3D" id="2.60.40.1510">
    <property type="entry name" value="ntegrin, alpha v. Chain A, domain 3"/>
    <property type="match status" value="1"/>
</dbReference>
<evidence type="ECO:0000256" key="2">
    <source>
        <dbReference type="ARBA" id="ARBA00008054"/>
    </source>
</evidence>
<dbReference type="InterPro" id="IPR048285">
    <property type="entry name" value="Integrin_alpha_Ig-like_2"/>
</dbReference>
<keyword evidence="9 14" id="KW-0401">Integrin</keyword>
<comment type="similarity">
    <text evidence="2 14">Belongs to the integrin alpha chain family.</text>
</comment>
<dbReference type="Pfam" id="PF08441">
    <property type="entry name" value="Integrin_A_Ig_1"/>
    <property type="match status" value="1"/>
</dbReference>
<keyword evidence="11 14" id="KW-0675">Receptor</keyword>
<organism evidence="19 20">
    <name type="scientific">Saguinus oedipus</name>
    <name type="common">Cotton-top tamarin</name>
    <name type="synonym">Oedipomidas oedipus</name>
    <dbReference type="NCBI Taxonomy" id="9490"/>
    <lineage>
        <taxon>Eukaryota</taxon>
        <taxon>Metazoa</taxon>
        <taxon>Chordata</taxon>
        <taxon>Craniata</taxon>
        <taxon>Vertebrata</taxon>
        <taxon>Euteleostomi</taxon>
        <taxon>Mammalia</taxon>
        <taxon>Eutheria</taxon>
        <taxon>Euarchontoglires</taxon>
        <taxon>Primates</taxon>
        <taxon>Haplorrhini</taxon>
        <taxon>Platyrrhini</taxon>
        <taxon>Cebidae</taxon>
        <taxon>Callitrichinae</taxon>
        <taxon>Saguinus</taxon>
    </lineage>
</organism>
<evidence type="ECO:0000256" key="4">
    <source>
        <dbReference type="ARBA" id="ARBA00022729"/>
    </source>
</evidence>
<evidence type="ECO:0000259" key="18">
    <source>
        <dbReference type="Pfam" id="PF20806"/>
    </source>
</evidence>
<evidence type="ECO:0000256" key="3">
    <source>
        <dbReference type="ARBA" id="ARBA00022692"/>
    </source>
</evidence>
<dbReference type="Gene3D" id="2.130.10.130">
    <property type="entry name" value="Integrin alpha, N-terminal"/>
    <property type="match status" value="1"/>
</dbReference>
<dbReference type="Gene3D" id="2.60.40.1460">
    <property type="entry name" value="Integrin domains. Chain A, domain 2"/>
    <property type="match status" value="1"/>
</dbReference>
<dbReference type="InterPro" id="IPR013649">
    <property type="entry name" value="Integrin_alpha_Ig-like_1"/>
</dbReference>
<evidence type="ECO:0000259" key="17">
    <source>
        <dbReference type="Pfam" id="PF20805"/>
    </source>
</evidence>
<dbReference type="GO" id="GO:0007229">
    <property type="term" value="P:integrin-mediated signaling pathway"/>
    <property type="evidence" value="ECO:0007669"/>
    <property type="project" value="UniProtKB-KW"/>
</dbReference>
<dbReference type="SUPFAM" id="SSF69179">
    <property type="entry name" value="Integrin domains"/>
    <property type="match status" value="3"/>
</dbReference>
<dbReference type="PANTHER" id="PTHR23220:SF89">
    <property type="entry name" value="INTEGRIN ALPHA-3"/>
    <property type="match status" value="1"/>
</dbReference>
<dbReference type="Pfam" id="PF01839">
    <property type="entry name" value="FG-GAP"/>
    <property type="match status" value="2"/>
</dbReference>
<keyword evidence="7 14" id="KW-0130">Cell adhesion</keyword>
<feature type="repeat" description="FG-GAP" evidence="13">
    <location>
        <begin position="255"/>
        <end position="317"/>
    </location>
</feature>
<keyword evidence="20" id="KW-1185">Reference proteome</keyword>
<accession>A0ABQ9VQR5</accession>
<keyword evidence="4" id="KW-0732">Signal</keyword>
<dbReference type="InterPro" id="IPR048286">
    <property type="entry name" value="Integrin_alpha_Ig-like_3"/>
</dbReference>
<dbReference type="SUPFAM" id="SSF69318">
    <property type="entry name" value="Integrin alpha N-terminal domain"/>
    <property type="match status" value="1"/>
</dbReference>
<dbReference type="Pfam" id="PF20806">
    <property type="entry name" value="Integrin_A_Ig_3"/>
    <property type="match status" value="1"/>
</dbReference>
<evidence type="ECO:0000259" key="16">
    <source>
        <dbReference type="Pfam" id="PF08441"/>
    </source>
</evidence>
<evidence type="ECO:0000313" key="20">
    <source>
        <dbReference type="Proteomes" id="UP001266305"/>
    </source>
</evidence>
<keyword evidence="6" id="KW-0106">Calcium</keyword>
<dbReference type="Gene3D" id="2.60.40.1530">
    <property type="entry name" value="ntegrin, alpha v. Chain A, domain 4"/>
    <property type="match status" value="1"/>
</dbReference>
<dbReference type="PROSITE" id="PS51470">
    <property type="entry name" value="FG_GAP"/>
    <property type="match status" value="3"/>
</dbReference>
<proteinExistence type="inferred from homology"/>
<evidence type="ECO:0000256" key="10">
    <source>
        <dbReference type="ARBA" id="ARBA00023136"/>
    </source>
</evidence>
<dbReference type="InterPro" id="IPR032695">
    <property type="entry name" value="Integrin_dom_sf"/>
</dbReference>
<keyword evidence="12" id="KW-0325">Glycoprotein</keyword>
<keyword evidence="3" id="KW-0812">Transmembrane</keyword>
<keyword evidence="10" id="KW-0472">Membrane</keyword>
<dbReference type="Proteomes" id="UP001266305">
    <property type="component" value="Unassembled WGS sequence"/>
</dbReference>
<feature type="domain" description="Integrin alpha third immunoglobulin-like" evidence="18">
    <location>
        <begin position="603"/>
        <end position="736"/>
    </location>
</feature>
<dbReference type="InterPro" id="IPR000413">
    <property type="entry name" value="Integrin_alpha"/>
</dbReference>
<evidence type="ECO:0000256" key="14">
    <source>
        <dbReference type="RuleBase" id="RU003762"/>
    </source>
</evidence>
<evidence type="ECO:0000256" key="6">
    <source>
        <dbReference type="ARBA" id="ARBA00022837"/>
    </source>
</evidence>
<gene>
    <name evidence="19" type="primary">ITGA3_2</name>
    <name evidence="19" type="ORF">P7K49_011447</name>
</gene>
<dbReference type="InterPro" id="IPR013519">
    <property type="entry name" value="Int_alpha_beta-p"/>
</dbReference>
<evidence type="ECO:0000256" key="1">
    <source>
        <dbReference type="ARBA" id="ARBA00004479"/>
    </source>
</evidence>
<dbReference type="EMBL" id="JASSZA010000005">
    <property type="protein sequence ID" value="KAK2111701.1"/>
    <property type="molecule type" value="Genomic_DNA"/>
</dbReference>
<dbReference type="PANTHER" id="PTHR23220">
    <property type="entry name" value="INTEGRIN ALPHA"/>
    <property type="match status" value="1"/>
</dbReference>
<keyword evidence="8" id="KW-1133">Transmembrane helix</keyword>
<feature type="domain" description="Integrin alpha second immunoglobulin-like" evidence="17">
    <location>
        <begin position="455"/>
        <end position="594"/>
    </location>
</feature>
<evidence type="ECO:0000256" key="15">
    <source>
        <dbReference type="SAM" id="MobiDB-lite"/>
    </source>
</evidence>
<dbReference type="InterPro" id="IPR013517">
    <property type="entry name" value="FG-GAP"/>
</dbReference>
<keyword evidence="5" id="KW-0677">Repeat</keyword>
<feature type="repeat" description="FG-GAP" evidence="13">
    <location>
        <begin position="196"/>
        <end position="251"/>
    </location>
</feature>
<evidence type="ECO:0000256" key="11">
    <source>
        <dbReference type="ARBA" id="ARBA00023170"/>
    </source>
</evidence>
<feature type="domain" description="Integrin alpha first immunoglubulin-like" evidence="16">
    <location>
        <begin position="302"/>
        <end position="454"/>
    </location>
</feature>
<evidence type="ECO:0000256" key="13">
    <source>
        <dbReference type="PROSITE-ProRule" id="PRU00803"/>
    </source>
</evidence>
<protein>
    <submittedName>
        <fullName evidence="19">Integrin alpha-3</fullName>
    </submittedName>
</protein>
<evidence type="ECO:0000256" key="7">
    <source>
        <dbReference type="ARBA" id="ARBA00022889"/>
    </source>
</evidence>
<feature type="region of interest" description="Disordered" evidence="15">
    <location>
        <begin position="697"/>
        <end position="773"/>
    </location>
</feature>
<evidence type="ECO:0000313" key="19">
    <source>
        <dbReference type="EMBL" id="KAK2111701.1"/>
    </source>
</evidence>
<reference evidence="19 20" key="1">
    <citation type="submission" date="2023-05" db="EMBL/GenBank/DDBJ databases">
        <title>B98-5 Cell Line De Novo Hybrid Assembly: An Optical Mapping Approach.</title>
        <authorList>
            <person name="Kananen K."/>
            <person name="Auerbach J.A."/>
            <person name="Kautto E."/>
            <person name="Blachly J.S."/>
        </authorList>
    </citation>
    <scope>NUCLEOTIDE SEQUENCE [LARGE SCALE GENOMIC DNA]</scope>
    <source>
        <strain evidence="19">B95-8</strain>
        <tissue evidence="19">Cell line</tissue>
    </source>
</reference>
<sequence length="773" mass="84987">MCWGGPQVCAHRYTQVLWSGSEDQRRMVGKCFVRGNDLQLDPSDDWQTYHNEMCNSNTDYLETGMCQLGTSGGFTQNTVYFGAPGAYNWKGYTVQVGSAILHPTDITIVTGAPRHRHMGAVFLLSREAGGDLRRRQLLEGSQVGAYFGSAIALADLNNDGWQDLLVGAPHYFERKEEVGGAIYVFMNQAGTSFPAHPSLLLHGPSGSAFGFSVASIGDINQDGFQDIAVGAPFEGLGKVYIYHSSSQGLLRQPQQVIHGEKLGLPGLATFGYSLSGQMDVDENSYPDLLVGSLSDRIVLLRARPVINIVYKTLVARPAVLDPAVCTPTSCVQVELCFAYNQSAGNPNYRRNIILAYTLEADRDRRPPRLRFAGSESAVFHGFFSMPEMRCQKLELLLMDNLRDKLRPIIISMNYSLPLRMPDRPRLGLRSLDAYPILNEAQSLENHTEIQFQKECGPDNKCESNLQMRVAFVSEQLQKLSRLQYSRDVRKLLLSINVTNPRTSDRIGEDAHEALLTLVVPPALLLSSVRPAGACQDNETIFCELGNPFKRNQRMELLIAFEVTGVTLHTRDLQVQLQLSTSSHQDNLQPMTLTLLVDYTLQTSLSMVNHRLQSFFGGTVMGESGMKTVEDVGSPLKYEFQVGPMGEGLVGLGTLVLGLEWPYEVSNGKWLLYPTEITVHGNGSWPCQPPGDLVNPLNLTLSDPGDRPSSPQRRRRQLDPGGGQGPPPVTLAAAKKAKSETVLVSGQGGVGRDCTHPITGCLGTRRTQSKETSV</sequence>